<keyword evidence="2" id="KW-1185">Reference proteome</keyword>
<dbReference type="RefSeq" id="XP_021871812.1">
    <property type="nucleotide sequence ID" value="XM_022015583.1"/>
</dbReference>
<reference evidence="1 2" key="1">
    <citation type="submission" date="2017-03" db="EMBL/GenBank/DDBJ databases">
        <title>Widespread Adenine N6-methylation of Active Genes in Fungi.</title>
        <authorList>
            <consortium name="DOE Joint Genome Institute"/>
            <person name="Mondo S.J."/>
            <person name="Dannebaum R.O."/>
            <person name="Kuo R.C."/>
            <person name="Louie K.B."/>
            <person name="Bewick A.J."/>
            <person name="Labutti K."/>
            <person name="Haridas S."/>
            <person name="Kuo A."/>
            <person name="Salamov A."/>
            <person name="Ahrendt S.R."/>
            <person name="Lau R."/>
            <person name="Bowen B.P."/>
            <person name="Lipzen A."/>
            <person name="Sullivan W."/>
            <person name="Andreopoulos W.B."/>
            <person name="Clum A."/>
            <person name="Lindquist E."/>
            <person name="Daum C."/>
            <person name="Northen T.R."/>
            <person name="Ramamoorthy G."/>
            <person name="Schmitz R.J."/>
            <person name="Gryganskyi A."/>
            <person name="Culley D."/>
            <person name="Magnuson J."/>
            <person name="James T.Y."/>
            <person name="O'Malley M.A."/>
            <person name="Stajich J.E."/>
            <person name="Spatafora J.W."/>
            <person name="Visel A."/>
            <person name="Grigoriev I.V."/>
        </authorList>
    </citation>
    <scope>NUCLEOTIDE SEQUENCE [LARGE SCALE GENOMIC DNA]</scope>
    <source>
        <strain evidence="1 2">NRRL Y-17943</strain>
    </source>
</reference>
<accession>A0A1Y1UL46</accession>
<name>A0A1Y1UL46_9TREE</name>
<sequence>MELSLDMSRAKPPGPISRIHALTCLTYACDIYHFWQHSDRMPSYRLLNSLLLALYGKKCMLVLSYVLTHEPAIPYGQASTEAVSYPHVHQIRSQVHRQGRSLRSRDQTWSLIIPDGGPSEADLINSPVLISPHVAVALYGIVKCNHGWISALMLKAPEEFNVETIVGYMSLYSPEYSRAVLQNMTIETSSEDHAMWPAYFDYALSTFYAGIFGVDAPTDVGGALQAFTGLPTSTYEQDQYTQDSLQFAMDRSNESPVLVLANEQATVLSPGKMYAVKNPSSGSNSTAQLWQAPGAIGEDTVVNASISQLLQDTKSVSHITDFKRWVPMARQRTCFSLFFVTESLLLCQPLSRKLVDDFRSAPFVKSCIRYVLSMK</sequence>
<proteinExistence type="predicted"/>
<organism evidence="1 2">
    <name type="scientific">Kockovaella imperatae</name>
    <dbReference type="NCBI Taxonomy" id="4999"/>
    <lineage>
        <taxon>Eukaryota</taxon>
        <taxon>Fungi</taxon>
        <taxon>Dikarya</taxon>
        <taxon>Basidiomycota</taxon>
        <taxon>Agaricomycotina</taxon>
        <taxon>Tremellomycetes</taxon>
        <taxon>Tremellales</taxon>
        <taxon>Cuniculitremaceae</taxon>
        <taxon>Kockovaella</taxon>
    </lineage>
</organism>
<evidence type="ECO:0000313" key="2">
    <source>
        <dbReference type="Proteomes" id="UP000193218"/>
    </source>
</evidence>
<dbReference type="AlphaFoldDB" id="A0A1Y1UL46"/>
<comment type="caution">
    <text evidence="1">The sequence shown here is derived from an EMBL/GenBank/DDBJ whole genome shotgun (WGS) entry which is preliminary data.</text>
</comment>
<dbReference type="EMBL" id="NBSH01000005">
    <property type="protein sequence ID" value="ORX37825.1"/>
    <property type="molecule type" value="Genomic_DNA"/>
</dbReference>
<protein>
    <submittedName>
        <fullName evidence="1">Uncharacterized protein</fullName>
    </submittedName>
</protein>
<dbReference type="InParanoid" id="A0A1Y1UL46"/>
<dbReference type="GeneID" id="33557392"/>
<evidence type="ECO:0000313" key="1">
    <source>
        <dbReference type="EMBL" id="ORX37825.1"/>
    </source>
</evidence>
<dbReference type="Proteomes" id="UP000193218">
    <property type="component" value="Unassembled WGS sequence"/>
</dbReference>
<gene>
    <name evidence="1" type="ORF">BD324DRAFT_623453</name>
</gene>